<dbReference type="AlphaFoldDB" id="A0A9P6JFS6"/>
<dbReference type="Proteomes" id="UP000749646">
    <property type="component" value="Unassembled WGS sequence"/>
</dbReference>
<dbReference type="OrthoDB" id="2306594at2759"/>
<comment type="caution">
    <text evidence="1">The sequence shown here is derived from an EMBL/GenBank/DDBJ whole genome shotgun (WGS) entry which is preliminary data.</text>
</comment>
<accession>A0A9P6JFS6</accession>
<sequence length="230" mass="26309">IGLSYYAVTKILAVTSRKFFIQSTVHEAFGQDRFMFFPDIMICTTDAVIEKRQELWGSLIDKITYVEYNKTQGWERSPCAEWQDKLTILSMRNVPIDTTDYWSTSISIRPKNTSMLADFFGTRAGVYITSSQNNLYAENGGLWPLDTPLPRDYNSNYQLITQGDTSLSISVDSKTKNVIRKDFLGLFGSFEDNLKHEVAIFGSTFTNPTSNISVLDVFMNRYFLEETEIP</sequence>
<proteinExistence type="predicted"/>
<evidence type="ECO:0000313" key="1">
    <source>
        <dbReference type="EMBL" id="KAF9971599.1"/>
    </source>
</evidence>
<gene>
    <name evidence="1" type="ORF">BGZ65_010325</name>
</gene>
<name>A0A9P6JFS6_9FUNG</name>
<protein>
    <submittedName>
        <fullName evidence="1">Uncharacterized protein</fullName>
    </submittedName>
</protein>
<feature type="non-terminal residue" evidence="1">
    <location>
        <position position="1"/>
    </location>
</feature>
<reference evidence="1" key="1">
    <citation type="journal article" date="2020" name="Fungal Divers.">
        <title>Resolving the Mortierellaceae phylogeny through synthesis of multi-gene phylogenetics and phylogenomics.</title>
        <authorList>
            <person name="Vandepol N."/>
            <person name="Liber J."/>
            <person name="Desiro A."/>
            <person name="Na H."/>
            <person name="Kennedy M."/>
            <person name="Barry K."/>
            <person name="Grigoriev I.V."/>
            <person name="Miller A.N."/>
            <person name="O'Donnell K."/>
            <person name="Stajich J.E."/>
            <person name="Bonito G."/>
        </authorList>
    </citation>
    <scope>NUCLEOTIDE SEQUENCE</scope>
    <source>
        <strain evidence="1">MES-2147</strain>
    </source>
</reference>
<organism evidence="1 2">
    <name type="scientific">Modicella reniformis</name>
    <dbReference type="NCBI Taxonomy" id="1440133"/>
    <lineage>
        <taxon>Eukaryota</taxon>
        <taxon>Fungi</taxon>
        <taxon>Fungi incertae sedis</taxon>
        <taxon>Mucoromycota</taxon>
        <taxon>Mortierellomycotina</taxon>
        <taxon>Mortierellomycetes</taxon>
        <taxon>Mortierellales</taxon>
        <taxon>Mortierellaceae</taxon>
        <taxon>Modicella</taxon>
    </lineage>
</organism>
<dbReference type="EMBL" id="JAAAHW010004786">
    <property type="protein sequence ID" value="KAF9971599.1"/>
    <property type="molecule type" value="Genomic_DNA"/>
</dbReference>
<evidence type="ECO:0000313" key="2">
    <source>
        <dbReference type="Proteomes" id="UP000749646"/>
    </source>
</evidence>
<keyword evidence="2" id="KW-1185">Reference proteome</keyword>